<comment type="cofactor">
    <cofactor evidence="1">
        <name>Mg(2+)</name>
        <dbReference type="ChEBI" id="CHEBI:18420"/>
    </cofactor>
</comment>
<reference evidence="3" key="1">
    <citation type="submission" date="2022-10" db="EMBL/GenBank/DDBJ databases">
        <authorList>
            <person name="Chen Y."/>
            <person name="Dougan E. K."/>
            <person name="Chan C."/>
            <person name="Rhodes N."/>
            <person name="Thang M."/>
        </authorList>
    </citation>
    <scope>NUCLEOTIDE SEQUENCE</scope>
</reference>
<comment type="similarity">
    <text evidence="1">Belongs to the PP2C family.</text>
</comment>
<dbReference type="InterPro" id="IPR039123">
    <property type="entry name" value="PPTC7"/>
</dbReference>
<protein>
    <recommendedName>
        <fullName evidence="1">Protein phosphatase</fullName>
        <ecNumber evidence="1">3.1.3.16</ecNumber>
    </recommendedName>
</protein>
<comment type="catalytic activity">
    <reaction evidence="1">
        <text>O-phospho-L-threonyl-[protein] + H2O = L-threonyl-[protein] + phosphate</text>
        <dbReference type="Rhea" id="RHEA:47004"/>
        <dbReference type="Rhea" id="RHEA-COMP:11060"/>
        <dbReference type="Rhea" id="RHEA-COMP:11605"/>
        <dbReference type="ChEBI" id="CHEBI:15377"/>
        <dbReference type="ChEBI" id="CHEBI:30013"/>
        <dbReference type="ChEBI" id="CHEBI:43474"/>
        <dbReference type="ChEBI" id="CHEBI:61977"/>
        <dbReference type="EC" id="3.1.3.16"/>
    </reaction>
</comment>
<keyword evidence="1" id="KW-0378">Hydrolase</keyword>
<dbReference type="EC" id="3.1.3.16" evidence="1"/>
<keyword evidence="1" id="KW-0904">Protein phosphatase</keyword>
<dbReference type="PROSITE" id="PS51746">
    <property type="entry name" value="PPM_2"/>
    <property type="match status" value="1"/>
</dbReference>
<dbReference type="Proteomes" id="UP001152797">
    <property type="component" value="Unassembled WGS sequence"/>
</dbReference>
<comment type="catalytic activity">
    <reaction evidence="1">
        <text>O-phospho-L-seryl-[protein] + H2O = L-seryl-[protein] + phosphate</text>
        <dbReference type="Rhea" id="RHEA:20629"/>
        <dbReference type="Rhea" id="RHEA-COMP:9863"/>
        <dbReference type="Rhea" id="RHEA-COMP:11604"/>
        <dbReference type="ChEBI" id="CHEBI:15377"/>
        <dbReference type="ChEBI" id="CHEBI:29999"/>
        <dbReference type="ChEBI" id="CHEBI:43474"/>
        <dbReference type="ChEBI" id="CHEBI:83421"/>
        <dbReference type="EC" id="3.1.3.16"/>
    </reaction>
</comment>
<dbReference type="EMBL" id="CAMXCT020002891">
    <property type="protein sequence ID" value="CAL1154530.1"/>
    <property type="molecule type" value="Genomic_DNA"/>
</dbReference>
<keyword evidence="1" id="KW-0479">Metal-binding</keyword>
<comment type="caution">
    <text evidence="3">The sequence shown here is derived from an EMBL/GenBank/DDBJ whole genome shotgun (WGS) entry which is preliminary data.</text>
</comment>
<dbReference type="PANTHER" id="PTHR12320:SF1">
    <property type="entry name" value="PROTEIN PHOSPHATASE PTC7 HOMOLOG"/>
    <property type="match status" value="1"/>
</dbReference>
<evidence type="ECO:0000313" key="4">
    <source>
        <dbReference type="EMBL" id="CAL4788467.1"/>
    </source>
</evidence>
<dbReference type="EMBL" id="CAMXCT010002891">
    <property type="protein sequence ID" value="CAI4001155.1"/>
    <property type="molecule type" value="Genomic_DNA"/>
</dbReference>
<dbReference type="EMBL" id="CAMXCT030002891">
    <property type="protein sequence ID" value="CAL4788467.1"/>
    <property type="molecule type" value="Genomic_DNA"/>
</dbReference>
<proteinExistence type="inferred from homology"/>
<accession>A0A9P1D183</accession>
<gene>
    <name evidence="3" type="ORF">C1SCF055_LOCUS27227</name>
</gene>
<dbReference type="InterPro" id="IPR001932">
    <property type="entry name" value="PPM-type_phosphatase-like_dom"/>
</dbReference>
<name>A0A9P1D183_9DINO</name>
<keyword evidence="1" id="KW-0460">Magnesium</keyword>
<dbReference type="GO" id="GO:0004722">
    <property type="term" value="F:protein serine/threonine phosphatase activity"/>
    <property type="evidence" value="ECO:0007669"/>
    <property type="project" value="UniProtKB-EC"/>
</dbReference>
<evidence type="ECO:0000313" key="3">
    <source>
        <dbReference type="EMBL" id="CAI4001155.1"/>
    </source>
</evidence>
<comment type="cofactor">
    <cofactor evidence="1">
        <name>Mn(2+)</name>
        <dbReference type="ChEBI" id="CHEBI:29035"/>
    </cofactor>
</comment>
<dbReference type="InterPro" id="IPR036457">
    <property type="entry name" value="PPM-type-like_dom_sf"/>
</dbReference>
<dbReference type="AlphaFoldDB" id="A0A9P1D183"/>
<evidence type="ECO:0000256" key="1">
    <source>
        <dbReference type="RuleBase" id="RU366020"/>
    </source>
</evidence>
<reference evidence="4 5" key="2">
    <citation type="submission" date="2024-05" db="EMBL/GenBank/DDBJ databases">
        <authorList>
            <person name="Chen Y."/>
            <person name="Shah S."/>
            <person name="Dougan E. K."/>
            <person name="Thang M."/>
            <person name="Chan C."/>
        </authorList>
    </citation>
    <scope>NUCLEOTIDE SEQUENCE [LARGE SCALE GENOMIC DNA]</scope>
</reference>
<feature type="domain" description="PPM-type phosphatase" evidence="2">
    <location>
        <begin position="28"/>
        <end position="276"/>
    </location>
</feature>
<dbReference type="SUPFAM" id="SSF81606">
    <property type="entry name" value="PP2C-like"/>
    <property type="match status" value="1"/>
</dbReference>
<evidence type="ECO:0000259" key="2">
    <source>
        <dbReference type="PROSITE" id="PS51746"/>
    </source>
</evidence>
<dbReference type="PANTHER" id="PTHR12320">
    <property type="entry name" value="PROTEIN PHOSPHATASE 2C"/>
    <property type="match status" value="1"/>
</dbReference>
<keyword evidence="5" id="KW-1185">Reference proteome</keyword>
<keyword evidence="1" id="KW-0464">Manganese</keyword>
<sequence>MFAFCAIDSDDIFLGPFLGPISPRDLTEVRSFPDAVWLFTDAAPAEGVADGVGEWQWRFGLDPRAFADELMNGAKIAGEQTQHQVGLAAETRAQLMLSEGYQGVTSFGSATALVAALDPSEAKLGVANLGDSGLRVLRWSDGFSKKPRGVHIACRTSEQQHAFNCPYQLAHLPQPKDYADLKAKGMASLVRAMEKSGTSKQDLPSHADAYTFEVEEGDVVLMGTDGIFDNLHDSEADFTCEVRSGEFCSGMTKHANQNDKRQITPTRNVHLSNQTC</sequence>
<evidence type="ECO:0000313" key="5">
    <source>
        <dbReference type="Proteomes" id="UP001152797"/>
    </source>
</evidence>
<dbReference type="Gene3D" id="3.60.40.10">
    <property type="entry name" value="PPM-type phosphatase domain"/>
    <property type="match status" value="1"/>
</dbReference>
<organism evidence="3">
    <name type="scientific">Cladocopium goreaui</name>
    <dbReference type="NCBI Taxonomy" id="2562237"/>
    <lineage>
        <taxon>Eukaryota</taxon>
        <taxon>Sar</taxon>
        <taxon>Alveolata</taxon>
        <taxon>Dinophyceae</taxon>
        <taxon>Suessiales</taxon>
        <taxon>Symbiodiniaceae</taxon>
        <taxon>Cladocopium</taxon>
    </lineage>
</organism>
<dbReference type="OrthoDB" id="60843at2759"/>
<dbReference type="GO" id="GO:0046872">
    <property type="term" value="F:metal ion binding"/>
    <property type="evidence" value="ECO:0007669"/>
    <property type="project" value="UniProtKB-UniRule"/>
</dbReference>